<name>A0A0D6MGA9_9PROT</name>
<feature type="region of interest" description="Disordered" evidence="1">
    <location>
        <begin position="106"/>
        <end position="127"/>
    </location>
</feature>
<gene>
    <name evidence="2" type="ORF">Tasa_001_002</name>
</gene>
<organism evidence="2 3">
    <name type="scientific">Tanticharoenia sakaeratensis NBRC 103193</name>
    <dbReference type="NCBI Taxonomy" id="1231623"/>
    <lineage>
        <taxon>Bacteria</taxon>
        <taxon>Pseudomonadati</taxon>
        <taxon>Pseudomonadota</taxon>
        <taxon>Alphaproteobacteria</taxon>
        <taxon>Acetobacterales</taxon>
        <taxon>Acetobacteraceae</taxon>
        <taxon>Tanticharoenia</taxon>
    </lineage>
</organism>
<dbReference type="RefSeq" id="WP_148505763.1">
    <property type="nucleotide sequence ID" value="NZ_BALE01000001.1"/>
</dbReference>
<dbReference type="AlphaFoldDB" id="A0A0D6MGA9"/>
<proteinExistence type="predicted"/>
<accession>A0A0D6MGA9</accession>
<comment type="caution">
    <text evidence="2">The sequence shown here is derived from an EMBL/GenBank/DDBJ whole genome shotgun (WGS) entry which is preliminary data.</text>
</comment>
<dbReference type="STRING" id="1231623.Tasa_001_002"/>
<dbReference type="OrthoDB" id="8454021at2"/>
<protein>
    <submittedName>
        <fullName evidence="2">Uncharacterized protein</fullName>
    </submittedName>
</protein>
<evidence type="ECO:0000256" key="1">
    <source>
        <dbReference type="SAM" id="MobiDB-lite"/>
    </source>
</evidence>
<evidence type="ECO:0000313" key="2">
    <source>
        <dbReference type="EMBL" id="GAN52687.1"/>
    </source>
</evidence>
<evidence type="ECO:0000313" key="3">
    <source>
        <dbReference type="Proteomes" id="UP000032679"/>
    </source>
</evidence>
<sequence>MRFLGIVSAASADPLPVIAVNCEIGLSALGTFTDIEHRYSDRCTFRESYPLFSGGQAVSSYTNNAYQRARGNSWTPGFEANAQVMFDIGRIKHLYASGNFDLGDGNEHDQSAETSVSSYGTYGGRSQGNRNRSYTNLWGEIGKGFLLNGGRLLIAPVIQGGYYSYGPRYSVSYPASFPVFTTPLPSGTPQYVVHDRFSAFGNGYVDLAVHADYALTNALVLRGRVGWARMLDTHAFIDARPNAYHRATRPLWQGDIGLDYRITRHFHLTGGVRYTSLTSDVPGNCPRQMTICRISVSPVVKRSARPVGSTASTCVWV</sequence>
<dbReference type="EMBL" id="BALE01000001">
    <property type="protein sequence ID" value="GAN52687.1"/>
    <property type="molecule type" value="Genomic_DNA"/>
</dbReference>
<dbReference type="Proteomes" id="UP000032679">
    <property type="component" value="Unassembled WGS sequence"/>
</dbReference>
<keyword evidence="3" id="KW-1185">Reference proteome</keyword>
<reference evidence="2 3" key="1">
    <citation type="submission" date="2012-10" db="EMBL/GenBank/DDBJ databases">
        <title>Genome sequencing of Tanticharoenia sakaeratensis NBRC 103193.</title>
        <authorList>
            <person name="Azuma Y."/>
            <person name="Hadano H."/>
            <person name="Hirakawa H."/>
            <person name="Matsushita K."/>
        </authorList>
    </citation>
    <scope>NUCLEOTIDE SEQUENCE [LARGE SCALE GENOMIC DNA]</scope>
    <source>
        <strain evidence="2 3">NBRC 103193</strain>
    </source>
</reference>